<protein>
    <submittedName>
        <fullName evidence="1">1559_t:CDS:1</fullName>
    </submittedName>
</protein>
<evidence type="ECO:0000313" key="1">
    <source>
        <dbReference type="EMBL" id="CAG8632922.1"/>
    </source>
</evidence>
<dbReference type="Proteomes" id="UP000789759">
    <property type="component" value="Unassembled WGS sequence"/>
</dbReference>
<dbReference type="AlphaFoldDB" id="A0A9N9GT86"/>
<dbReference type="EMBL" id="CAJVQA010006043">
    <property type="protein sequence ID" value="CAG8632922.1"/>
    <property type="molecule type" value="Genomic_DNA"/>
</dbReference>
<accession>A0A9N9GT86</accession>
<feature type="non-terminal residue" evidence="1">
    <location>
        <position position="1"/>
    </location>
</feature>
<organism evidence="1 2">
    <name type="scientific">Cetraspora pellucida</name>
    <dbReference type="NCBI Taxonomy" id="1433469"/>
    <lineage>
        <taxon>Eukaryota</taxon>
        <taxon>Fungi</taxon>
        <taxon>Fungi incertae sedis</taxon>
        <taxon>Mucoromycota</taxon>
        <taxon>Glomeromycotina</taxon>
        <taxon>Glomeromycetes</taxon>
        <taxon>Diversisporales</taxon>
        <taxon>Gigasporaceae</taxon>
        <taxon>Cetraspora</taxon>
    </lineage>
</organism>
<sequence length="105" mass="12203">QLILKYQDKTIEVPTSYTGNEPLKQEKKGDEWNVESGDTFDEFTYEKEELNEAEGYCTVESSDDELPTQEREELALTKEERLDKLVQNELLTEKRKKRSPGILSS</sequence>
<name>A0A9N9GT86_9GLOM</name>
<dbReference type="OrthoDB" id="2476327at2759"/>
<reference evidence="1" key="1">
    <citation type="submission" date="2021-06" db="EMBL/GenBank/DDBJ databases">
        <authorList>
            <person name="Kallberg Y."/>
            <person name="Tangrot J."/>
            <person name="Rosling A."/>
        </authorList>
    </citation>
    <scope>NUCLEOTIDE SEQUENCE</scope>
    <source>
        <strain evidence="1">FL966</strain>
    </source>
</reference>
<comment type="caution">
    <text evidence="1">The sequence shown here is derived from an EMBL/GenBank/DDBJ whole genome shotgun (WGS) entry which is preliminary data.</text>
</comment>
<gene>
    <name evidence="1" type="ORF">CPELLU_LOCUS8478</name>
</gene>
<evidence type="ECO:0000313" key="2">
    <source>
        <dbReference type="Proteomes" id="UP000789759"/>
    </source>
</evidence>
<keyword evidence="2" id="KW-1185">Reference proteome</keyword>
<proteinExistence type="predicted"/>